<feature type="non-terminal residue" evidence="4">
    <location>
        <position position="1"/>
    </location>
</feature>
<proteinExistence type="predicted"/>
<dbReference type="GO" id="GO:0009307">
    <property type="term" value="P:DNA restriction-modification system"/>
    <property type="evidence" value="ECO:0007669"/>
    <property type="project" value="InterPro"/>
</dbReference>
<dbReference type="EMBL" id="JAALLZ010000051">
    <property type="protein sequence ID" value="NGU31906.1"/>
    <property type="molecule type" value="Genomic_DNA"/>
</dbReference>
<evidence type="ECO:0000256" key="2">
    <source>
        <dbReference type="ARBA" id="ARBA00022679"/>
    </source>
</evidence>
<sequence length="82" mass="9772">FFLDPPYYGTAGYKAEFGIKEQLKLRDILKNIKGKFILTINDCEETRSWYKDFNIKEVEVPYSVSRQTEGRKRNKELIITNY</sequence>
<dbReference type="Pfam" id="PF02086">
    <property type="entry name" value="MethyltransfD12"/>
    <property type="match status" value="1"/>
</dbReference>
<evidence type="ECO:0000313" key="4">
    <source>
        <dbReference type="EMBL" id="NGU31906.1"/>
    </source>
</evidence>
<protein>
    <submittedName>
        <fullName evidence="4">DNA adenine methylase</fullName>
    </submittedName>
</protein>
<dbReference type="Gene3D" id="3.40.50.150">
    <property type="entry name" value="Vaccinia Virus protein VP39"/>
    <property type="match status" value="1"/>
</dbReference>
<dbReference type="GO" id="GO:0032259">
    <property type="term" value="P:methylation"/>
    <property type="evidence" value="ECO:0007669"/>
    <property type="project" value="UniProtKB-KW"/>
</dbReference>
<dbReference type="Proteomes" id="UP000481454">
    <property type="component" value="Unassembled WGS sequence"/>
</dbReference>
<dbReference type="SUPFAM" id="SSF53335">
    <property type="entry name" value="S-adenosyl-L-methionine-dependent methyltransferases"/>
    <property type="match status" value="1"/>
</dbReference>
<accession>A0AAP6WRY9</accession>
<dbReference type="PANTHER" id="PTHR30481">
    <property type="entry name" value="DNA ADENINE METHYLASE"/>
    <property type="match status" value="1"/>
</dbReference>
<dbReference type="GO" id="GO:0006298">
    <property type="term" value="P:mismatch repair"/>
    <property type="evidence" value="ECO:0007669"/>
    <property type="project" value="TreeGrafter"/>
</dbReference>
<name>A0AAP6WRY9_CLOPF</name>
<dbReference type="InterPro" id="IPR012327">
    <property type="entry name" value="MeTrfase_D12"/>
</dbReference>
<keyword evidence="2" id="KW-0808">Transferase</keyword>
<dbReference type="GO" id="GO:0009007">
    <property type="term" value="F:site-specific DNA-methyltransferase (adenine-specific) activity"/>
    <property type="evidence" value="ECO:0007669"/>
    <property type="project" value="UniProtKB-EC"/>
</dbReference>
<evidence type="ECO:0000256" key="3">
    <source>
        <dbReference type="ARBA" id="ARBA00022691"/>
    </source>
</evidence>
<keyword evidence="1 4" id="KW-0489">Methyltransferase</keyword>
<dbReference type="AlphaFoldDB" id="A0AAP6WRY9"/>
<dbReference type="GO" id="GO:0043565">
    <property type="term" value="F:sequence-specific DNA binding"/>
    <property type="evidence" value="ECO:0007669"/>
    <property type="project" value="TreeGrafter"/>
</dbReference>
<reference evidence="4 5" key="1">
    <citation type="submission" date="2020-02" db="EMBL/GenBank/DDBJ databases">
        <title>Genomic Insights into the Phylogeny and Genetic Plasticity of the Human and Animal Enteric Pathogen Clostridium perfringens.</title>
        <authorList>
            <person name="Feng Y."/>
            <person name="Hu Y."/>
        </authorList>
    </citation>
    <scope>NUCLEOTIDE SEQUENCE [LARGE SCALE GENOMIC DNA]</scope>
    <source>
        <strain evidence="4 5">CP-40</strain>
    </source>
</reference>
<dbReference type="GO" id="GO:1904047">
    <property type="term" value="F:S-adenosyl-L-methionine binding"/>
    <property type="evidence" value="ECO:0007669"/>
    <property type="project" value="TreeGrafter"/>
</dbReference>
<dbReference type="RefSeq" id="WP_206530479.1">
    <property type="nucleotide sequence ID" value="NZ_CATNWX010000038.1"/>
</dbReference>
<dbReference type="InterPro" id="IPR029063">
    <property type="entry name" value="SAM-dependent_MTases_sf"/>
</dbReference>
<evidence type="ECO:0000313" key="5">
    <source>
        <dbReference type="Proteomes" id="UP000481454"/>
    </source>
</evidence>
<evidence type="ECO:0000256" key="1">
    <source>
        <dbReference type="ARBA" id="ARBA00022603"/>
    </source>
</evidence>
<gene>
    <name evidence="4" type="ORF">G6Z34_17790</name>
</gene>
<keyword evidence="3" id="KW-0949">S-adenosyl-L-methionine</keyword>
<comment type="caution">
    <text evidence="4">The sequence shown here is derived from an EMBL/GenBank/DDBJ whole genome shotgun (WGS) entry which is preliminary data.</text>
</comment>
<organism evidence="4 5">
    <name type="scientific">Clostridium perfringens</name>
    <dbReference type="NCBI Taxonomy" id="1502"/>
    <lineage>
        <taxon>Bacteria</taxon>
        <taxon>Bacillati</taxon>
        <taxon>Bacillota</taxon>
        <taxon>Clostridia</taxon>
        <taxon>Eubacteriales</taxon>
        <taxon>Clostridiaceae</taxon>
        <taxon>Clostridium</taxon>
    </lineage>
</organism>